<gene>
    <name evidence="3" type="ORF">HNQ61_004793</name>
</gene>
<dbReference type="SUPFAM" id="SSF159894">
    <property type="entry name" value="YgaC/TfoX-N like"/>
    <property type="match status" value="1"/>
</dbReference>
<evidence type="ECO:0000313" key="3">
    <source>
        <dbReference type="EMBL" id="MBB6073126.1"/>
    </source>
</evidence>
<evidence type="ECO:0000256" key="1">
    <source>
        <dbReference type="SAM" id="MobiDB-lite"/>
    </source>
</evidence>
<accession>A0A841H5G3</accession>
<dbReference type="Gene3D" id="3.30.1460.30">
    <property type="entry name" value="YgaC/TfoX-N like chaperone"/>
    <property type="match status" value="1"/>
</dbReference>
<name>A0A841H5G3_9BACT</name>
<proteinExistence type="predicted"/>
<dbReference type="EMBL" id="JACHIA010000021">
    <property type="protein sequence ID" value="MBB6073126.1"/>
    <property type="molecule type" value="Genomic_DNA"/>
</dbReference>
<evidence type="ECO:0000313" key="4">
    <source>
        <dbReference type="Proteomes" id="UP000582837"/>
    </source>
</evidence>
<dbReference type="Pfam" id="PF04993">
    <property type="entry name" value="TfoX_N"/>
    <property type="match status" value="1"/>
</dbReference>
<organism evidence="3 4">
    <name type="scientific">Longimicrobium terrae</name>
    <dbReference type="NCBI Taxonomy" id="1639882"/>
    <lineage>
        <taxon>Bacteria</taxon>
        <taxon>Pseudomonadati</taxon>
        <taxon>Gemmatimonadota</taxon>
        <taxon>Longimicrobiia</taxon>
        <taxon>Longimicrobiales</taxon>
        <taxon>Longimicrobiaceae</taxon>
        <taxon>Longimicrobium</taxon>
    </lineage>
</organism>
<feature type="compositionally biased region" description="Basic residues" evidence="1">
    <location>
        <begin position="106"/>
        <end position="118"/>
    </location>
</feature>
<dbReference type="AlphaFoldDB" id="A0A841H5G3"/>
<dbReference type="Proteomes" id="UP000582837">
    <property type="component" value="Unassembled WGS sequence"/>
</dbReference>
<keyword evidence="4" id="KW-1185">Reference proteome</keyword>
<evidence type="ECO:0000259" key="2">
    <source>
        <dbReference type="Pfam" id="PF04993"/>
    </source>
</evidence>
<feature type="domain" description="TfoX N-terminal" evidence="2">
    <location>
        <begin position="13"/>
        <end position="104"/>
    </location>
</feature>
<comment type="caution">
    <text evidence="3">The sequence shown here is derived from an EMBL/GenBank/DDBJ whole genome shotgun (WGS) entry which is preliminary data.</text>
</comment>
<feature type="region of interest" description="Disordered" evidence="1">
    <location>
        <begin position="103"/>
        <end position="125"/>
    </location>
</feature>
<dbReference type="InterPro" id="IPR007076">
    <property type="entry name" value="TfoX_N"/>
</dbReference>
<sequence>MAVSPDFREFVLEQMGRVAPVSGKSMFGGVGVRSEGVFFALISGGSVFLKVDDTNRPDYEAAGMGPFDPWGDGRMLMSYHELPAELLEDPDALRPWMQKALDVARRTRKPARRSRAGGRGRPAPE</sequence>
<dbReference type="RefSeq" id="WP_170035102.1">
    <property type="nucleotide sequence ID" value="NZ_JABDTL010000001.1"/>
</dbReference>
<protein>
    <submittedName>
        <fullName evidence="3">DNA transformation protein</fullName>
    </submittedName>
</protein>
<reference evidence="3 4" key="1">
    <citation type="submission" date="2020-08" db="EMBL/GenBank/DDBJ databases">
        <title>Genomic Encyclopedia of Type Strains, Phase IV (KMG-IV): sequencing the most valuable type-strain genomes for metagenomic binning, comparative biology and taxonomic classification.</title>
        <authorList>
            <person name="Goeker M."/>
        </authorList>
    </citation>
    <scope>NUCLEOTIDE SEQUENCE [LARGE SCALE GENOMIC DNA]</scope>
    <source>
        <strain evidence="3 4">DSM 29007</strain>
    </source>
</reference>